<feature type="transmembrane region" description="Helical" evidence="1">
    <location>
        <begin position="7"/>
        <end position="34"/>
    </location>
</feature>
<dbReference type="STRING" id="386301.SAMN05216282_104107"/>
<keyword evidence="1" id="KW-0472">Membrane</keyword>
<feature type="transmembrane region" description="Helical" evidence="1">
    <location>
        <begin position="83"/>
        <end position="102"/>
    </location>
</feature>
<dbReference type="RefSeq" id="WP_092322274.1">
    <property type="nucleotide sequence ID" value="NZ_FNFU01000004.1"/>
</dbReference>
<dbReference type="Proteomes" id="UP000198701">
    <property type="component" value="Unassembled WGS sequence"/>
</dbReference>
<evidence type="ECO:0000256" key="1">
    <source>
        <dbReference type="SAM" id="Phobius"/>
    </source>
</evidence>
<evidence type="ECO:0000313" key="3">
    <source>
        <dbReference type="Proteomes" id="UP000198701"/>
    </source>
</evidence>
<dbReference type="AlphaFoldDB" id="A0A1G9AIW6"/>
<feature type="transmembrane region" description="Helical" evidence="1">
    <location>
        <begin position="295"/>
        <end position="311"/>
    </location>
</feature>
<protein>
    <submittedName>
        <fullName evidence="2">Uncharacterized protein</fullName>
    </submittedName>
</protein>
<evidence type="ECO:0000313" key="2">
    <source>
        <dbReference type="EMBL" id="SDK26465.1"/>
    </source>
</evidence>
<feature type="transmembrane region" description="Helical" evidence="1">
    <location>
        <begin position="190"/>
        <end position="215"/>
    </location>
</feature>
<organism evidence="2 3">
    <name type="scientific">Cryobacterium psychrotolerans</name>
    <dbReference type="NCBI Taxonomy" id="386301"/>
    <lineage>
        <taxon>Bacteria</taxon>
        <taxon>Bacillati</taxon>
        <taxon>Actinomycetota</taxon>
        <taxon>Actinomycetes</taxon>
        <taxon>Micrococcales</taxon>
        <taxon>Microbacteriaceae</taxon>
        <taxon>Cryobacterium</taxon>
    </lineage>
</organism>
<name>A0A1G9AIW6_9MICO</name>
<keyword evidence="1" id="KW-1133">Transmembrane helix</keyword>
<feature type="transmembrane region" description="Helical" evidence="1">
    <location>
        <begin position="269"/>
        <end position="289"/>
    </location>
</feature>
<dbReference type="EMBL" id="FNFU01000004">
    <property type="protein sequence ID" value="SDK26465.1"/>
    <property type="molecule type" value="Genomic_DNA"/>
</dbReference>
<proteinExistence type="predicted"/>
<dbReference type="OrthoDB" id="3742900at2"/>
<sequence length="407" mass="40870">MNRLTTALLAALEALIVVAIGIGIALVPLTVLWATQVDLGLDWLVFWRAAADAWLLGNGVDLHVQLGPAVVSALGMPAALEPFPVTIAFLGVALPAVVLGVRTGRRAAATPHRWVGVLSAISAYGLLATLVTLSAGTELVRPSVPQGMLLPTLVYASGVLVGSELGSGARGIRERFADLPKTARAVVAGALRGGSAAAVGVIGVSAVAVAVLTLINYATIIGLYETLQSGVLGGIILTLAQLALIPNLVIWAAAWFVGPGIAVGVGTSLSPVGTALGAVPGLPILGALPHGTLELGFVGLVVPVLIGFGAARMTRRRSEGTDAPLPGAAERLVTGLSMGLVAGILLGLLAWWSAGAIGPGRLSMVGPDPFLVGALAAVEVGLAAGLGMLVGGRPAIVRAEGRSFAKR</sequence>
<gene>
    <name evidence="2" type="ORF">SAMN05216282_104107</name>
</gene>
<feature type="transmembrane region" description="Helical" evidence="1">
    <location>
        <begin position="372"/>
        <end position="392"/>
    </location>
</feature>
<feature type="transmembrane region" description="Helical" evidence="1">
    <location>
        <begin position="332"/>
        <end position="352"/>
    </location>
</feature>
<dbReference type="InterPro" id="IPR045931">
    <property type="entry name" value="DUF6350"/>
</dbReference>
<keyword evidence="1" id="KW-0812">Transmembrane</keyword>
<reference evidence="2 3" key="1">
    <citation type="submission" date="2016-10" db="EMBL/GenBank/DDBJ databases">
        <authorList>
            <person name="de Groot N.N."/>
        </authorList>
    </citation>
    <scope>NUCLEOTIDE SEQUENCE [LARGE SCALE GENOMIC DNA]</scope>
    <source>
        <strain evidence="2 3">CGMCC 1.5382</strain>
    </source>
</reference>
<dbReference type="Pfam" id="PF19877">
    <property type="entry name" value="DUF6350"/>
    <property type="match status" value="1"/>
</dbReference>
<accession>A0A1G9AIW6</accession>
<feature type="transmembrane region" description="Helical" evidence="1">
    <location>
        <begin position="114"/>
        <end position="136"/>
    </location>
</feature>
<feature type="transmembrane region" description="Helical" evidence="1">
    <location>
        <begin position="235"/>
        <end position="257"/>
    </location>
</feature>
<feature type="transmembrane region" description="Helical" evidence="1">
    <location>
        <begin position="148"/>
        <end position="169"/>
    </location>
</feature>
<keyword evidence="3" id="KW-1185">Reference proteome</keyword>